<dbReference type="PRINTS" id="PR00412">
    <property type="entry name" value="EPOXHYDRLASE"/>
</dbReference>
<protein>
    <submittedName>
        <fullName evidence="2">Bifunctional epoxide hydrolase 2</fullName>
    </submittedName>
</protein>
<keyword evidence="2" id="KW-0378">Hydrolase</keyword>
<evidence type="ECO:0000259" key="1">
    <source>
        <dbReference type="Pfam" id="PF00561"/>
    </source>
</evidence>
<dbReference type="EMBL" id="MNBE01000615">
    <property type="protein sequence ID" value="OKP03814.1"/>
    <property type="molecule type" value="Genomic_DNA"/>
</dbReference>
<feature type="domain" description="AB hydrolase-1" evidence="1">
    <location>
        <begin position="31"/>
        <end position="314"/>
    </location>
</feature>
<keyword evidence="3" id="KW-1185">Reference proteome</keyword>
<dbReference type="Pfam" id="PF00561">
    <property type="entry name" value="Abhydrolase_1"/>
    <property type="match status" value="1"/>
</dbReference>
<dbReference type="GO" id="GO:0046464">
    <property type="term" value="P:acylglycerol catabolic process"/>
    <property type="evidence" value="ECO:0007669"/>
    <property type="project" value="TreeGrafter"/>
</dbReference>
<dbReference type="STRING" id="1316194.A0A1Q5TUB7"/>
<proteinExistence type="predicted"/>
<dbReference type="GO" id="GO:0017000">
    <property type="term" value="P:antibiotic biosynthetic process"/>
    <property type="evidence" value="ECO:0007669"/>
    <property type="project" value="UniProtKB-ARBA"/>
</dbReference>
<dbReference type="Proteomes" id="UP000186955">
    <property type="component" value="Unassembled WGS sequence"/>
</dbReference>
<dbReference type="InterPro" id="IPR000639">
    <property type="entry name" value="Epox_hydrolase-like"/>
</dbReference>
<dbReference type="PANTHER" id="PTHR43798">
    <property type="entry name" value="MONOACYLGLYCEROL LIPASE"/>
    <property type="match status" value="1"/>
</dbReference>
<dbReference type="GO" id="GO:0047372">
    <property type="term" value="F:monoacylglycerol lipase activity"/>
    <property type="evidence" value="ECO:0007669"/>
    <property type="project" value="TreeGrafter"/>
</dbReference>
<accession>A0A1Q5TUB7</accession>
<name>A0A1Q5TUB7_9EURO</name>
<dbReference type="InterPro" id="IPR029058">
    <property type="entry name" value="AB_hydrolase_fold"/>
</dbReference>
<evidence type="ECO:0000313" key="3">
    <source>
        <dbReference type="Proteomes" id="UP000186955"/>
    </source>
</evidence>
<dbReference type="Gene3D" id="3.40.50.1820">
    <property type="entry name" value="alpha/beta hydrolase"/>
    <property type="match status" value="1"/>
</dbReference>
<sequence>MSLSKLTKKTLTVARGFTYTYYVSPARDSKPSIILLHGWPDSARLWSGLINDYLLPHGYGIIAPDCLGYGETSKPTDPKFYSWRDMATDAIEILDAEQLPSVIAIGHDWGSTLSTRLYNFHPTRILGVITINVAYLPPIGQFNLDAMNDMTRQQYGYGLLEYWHLFTSDDGIKLMNQNLESVYCMAFGDPRTWLETMTAPGGAAKFVGEGRIQPTLPFATSEHKKNFMDQLRKEGGFAAPSCWYKAFAFGVQDDADRLVPEENKLIRVPVLYWGGEGDVVGRPDRLQLPLDMGLLPDVKSITRDGGHWALLEQPGVFGEDLLGWLQERFA</sequence>
<dbReference type="InterPro" id="IPR050266">
    <property type="entry name" value="AB_hydrolase_sf"/>
</dbReference>
<dbReference type="GO" id="GO:0016020">
    <property type="term" value="C:membrane"/>
    <property type="evidence" value="ECO:0007669"/>
    <property type="project" value="TreeGrafter"/>
</dbReference>
<gene>
    <name evidence="2" type="ORF">PENSUB_6823</name>
</gene>
<organism evidence="2 3">
    <name type="scientific">Penicillium subrubescens</name>
    <dbReference type="NCBI Taxonomy" id="1316194"/>
    <lineage>
        <taxon>Eukaryota</taxon>
        <taxon>Fungi</taxon>
        <taxon>Dikarya</taxon>
        <taxon>Ascomycota</taxon>
        <taxon>Pezizomycotina</taxon>
        <taxon>Eurotiomycetes</taxon>
        <taxon>Eurotiomycetidae</taxon>
        <taxon>Eurotiales</taxon>
        <taxon>Aspergillaceae</taxon>
        <taxon>Penicillium</taxon>
    </lineage>
</organism>
<comment type="caution">
    <text evidence="2">The sequence shown here is derived from an EMBL/GenBank/DDBJ whole genome shotgun (WGS) entry which is preliminary data.</text>
</comment>
<dbReference type="OrthoDB" id="284184at2759"/>
<dbReference type="InterPro" id="IPR000073">
    <property type="entry name" value="AB_hydrolase_1"/>
</dbReference>
<dbReference type="GO" id="GO:0072330">
    <property type="term" value="P:monocarboxylic acid biosynthetic process"/>
    <property type="evidence" value="ECO:0007669"/>
    <property type="project" value="UniProtKB-ARBA"/>
</dbReference>
<dbReference type="SUPFAM" id="SSF53474">
    <property type="entry name" value="alpha/beta-Hydrolases"/>
    <property type="match status" value="1"/>
</dbReference>
<reference evidence="2 3" key="1">
    <citation type="submission" date="2016-10" db="EMBL/GenBank/DDBJ databases">
        <title>Genome sequence of the ascomycete fungus Penicillium subrubescens.</title>
        <authorList>
            <person name="De Vries R.P."/>
            <person name="Peng M."/>
            <person name="Dilokpimol A."/>
            <person name="Hilden K."/>
            <person name="Makela M.R."/>
            <person name="Grigoriev I."/>
            <person name="Riley R."/>
            <person name="Granchi Z."/>
        </authorList>
    </citation>
    <scope>NUCLEOTIDE SEQUENCE [LARGE SCALE GENOMIC DNA]</scope>
    <source>
        <strain evidence="2 3">CBS 132785</strain>
    </source>
</reference>
<dbReference type="PANTHER" id="PTHR43798:SF33">
    <property type="entry name" value="HYDROLASE, PUTATIVE (AFU_ORTHOLOGUE AFUA_2G14860)-RELATED"/>
    <property type="match status" value="1"/>
</dbReference>
<dbReference type="AlphaFoldDB" id="A0A1Q5TUB7"/>
<evidence type="ECO:0000313" key="2">
    <source>
        <dbReference type="EMBL" id="OKP03814.1"/>
    </source>
</evidence>